<dbReference type="InterPro" id="IPR001478">
    <property type="entry name" value="PDZ"/>
</dbReference>
<dbReference type="InterPro" id="IPR051741">
    <property type="entry name" value="PAR6_homolog"/>
</dbReference>
<dbReference type="GO" id="GO:0060341">
    <property type="term" value="P:regulation of cellular localization"/>
    <property type="evidence" value="ECO:0007669"/>
    <property type="project" value="TreeGrafter"/>
</dbReference>
<feature type="region of interest" description="Disordered" evidence="1">
    <location>
        <begin position="392"/>
        <end position="456"/>
    </location>
</feature>
<evidence type="ECO:0000313" key="4">
    <source>
        <dbReference type="Proteomes" id="UP001501940"/>
    </source>
</evidence>
<dbReference type="GO" id="GO:0007163">
    <property type="term" value="P:establishment or maintenance of cell polarity"/>
    <property type="evidence" value="ECO:0007669"/>
    <property type="project" value="TreeGrafter"/>
</dbReference>
<name>A0AAQ5ZIV2_AMPOC</name>
<dbReference type="GO" id="GO:0016324">
    <property type="term" value="C:apical plasma membrane"/>
    <property type="evidence" value="ECO:0007669"/>
    <property type="project" value="TreeGrafter"/>
</dbReference>
<feature type="compositionally biased region" description="Low complexity" evidence="1">
    <location>
        <begin position="394"/>
        <end position="404"/>
    </location>
</feature>
<feature type="compositionally biased region" description="Polar residues" evidence="1">
    <location>
        <begin position="412"/>
        <end position="434"/>
    </location>
</feature>
<dbReference type="Pfam" id="PF15737">
    <property type="entry name" value="DUF4685"/>
    <property type="match status" value="1"/>
</dbReference>
<feature type="compositionally biased region" description="Basic residues" evidence="1">
    <location>
        <begin position="304"/>
        <end position="313"/>
    </location>
</feature>
<feature type="compositionally biased region" description="Basic and acidic residues" evidence="1">
    <location>
        <begin position="444"/>
        <end position="453"/>
    </location>
</feature>
<dbReference type="GO" id="GO:0005634">
    <property type="term" value="C:nucleus"/>
    <property type="evidence" value="ECO:0007669"/>
    <property type="project" value="TreeGrafter"/>
</dbReference>
<feature type="domain" description="PDZ" evidence="2">
    <location>
        <begin position="493"/>
        <end position="563"/>
    </location>
</feature>
<dbReference type="GO" id="GO:0007098">
    <property type="term" value="P:centrosome cycle"/>
    <property type="evidence" value="ECO:0007669"/>
    <property type="project" value="TreeGrafter"/>
</dbReference>
<dbReference type="SMART" id="SM00228">
    <property type="entry name" value="PDZ"/>
    <property type="match status" value="1"/>
</dbReference>
<feature type="compositionally biased region" description="Low complexity" evidence="1">
    <location>
        <begin position="285"/>
        <end position="295"/>
    </location>
</feature>
<dbReference type="AlphaFoldDB" id="A0AAQ5ZIV2"/>
<proteinExistence type="predicted"/>
<feature type="region of interest" description="Disordered" evidence="1">
    <location>
        <begin position="285"/>
        <end position="374"/>
    </location>
</feature>
<dbReference type="InterPro" id="IPR032756">
    <property type="entry name" value="DUF4685"/>
</dbReference>
<reference evidence="3" key="3">
    <citation type="submission" date="2025-09" db="UniProtKB">
        <authorList>
            <consortium name="Ensembl"/>
        </authorList>
    </citation>
    <scope>IDENTIFICATION</scope>
</reference>
<protein>
    <recommendedName>
        <fullName evidence="2">PDZ domain-containing protein</fullName>
    </recommendedName>
</protein>
<dbReference type="Proteomes" id="UP001501940">
    <property type="component" value="Chromosome 2"/>
</dbReference>
<dbReference type="Ensembl" id="ENSAOCT00000047255.1">
    <property type="protein sequence ID" value="ENSAOCP00000065993.1"/>
    <property type="gene ID" value="ENSAOCG00000027009.1"/>
</dbReference>
<dbReference type="GO" id="GO:0005938">
    <property type="term" value="C:cell cortex"/>
    <property type="evidence" value="ECO:0007669"/>
    <property type="project" value="TreeGrafter"/>
</dbReference>
<reference evidence="3" key="2">
    <citation type="submission" date="2025-08" db="UniProtKB">
        <authorList>
            <consortium name="Ensembl"/>
        </authorList>
    </citation>
    <scope>IDENTIFICATION</scope>
</reference>
<dbReference type="PANTHER" id="PTHR14102">
    <property type="entry name" value="PAR-6-RELATED"/>
    <property type="match status" value="1"/>
</dbReference>
<keyword evidence="4" id="KW-1185">Reference proteome</keyword>
<dbReference type="Pfam" id="PF00595">
    <property type="entry name" value="PDZ"/>
    <property type="match status" value="1"/>
</dbReference>
<dbReference type="SUPFAM" id="SSF50156">
    <property type="entry name" value="PDZ domain-like"/>
    <property type="match status" value="1"/>
</dbReference>
<sequence length="582" mass="63868">MLPHRVFSLFVATQSPRLQQHEDGVCMKRRCFPVKGDHNLLTPDTHTLSGVSLRPQVRSEGVATLSGHLSDSSGSKLATALTRRRLAASPTRRLRFEDETEMEAESRYLERQRRTGVLVSKPHLNLYVTGAALREAGHVADGHQRLGHRDICRSGSGVNLDLHLQPRAPDCRGRSLNRHRLNLCTEPIRETYIGSVTSAERGGAGHVSYMQVRRRANQVELHGPQVILPQATPSTDLPINPYEPLRVVPPTKPLVVGPHTVRSHSLLSRPPQHNCMKAELNQDQNQNQNQNQNQKKQGRATTAKPRREHRSGRQVKEQRPSVEEGGLNGSSDTTAESQAPPTSCNGEGQPIGTEIHSDDTSLPAHFSGRDGPSRLSLRHLFSSVRLSRTRTASLDRLSSRPRPSTYDHAPSGSRTSSSLLKKSPSAQSLSELKNSSSAQSSVSDQKKTDRSSDYKPAADQFLSRSLSVEDVGRPCSVRSVGRVLQVCSDGTVLLELHRPTGRTFGFIISRGKGRTDSGVYVEDMADGSVEKLLTGLLAVGDEILEVDGEKVSSLSLDQVTQLLIQNSSTTIRILRQRGTSPR</sequence>
<dbReference type="Gene3D" id="2.30.42.10">
    <property type="match status" value="1"/>
</dbReference>
<evidence type="ECO:0000256" key="1">
    <source>
        <dbReference type="SAM" id="MobiDB-lite"/>
    </source>
</evidence>
<dbReference type="InterPro" id="IPR036034">
    <property type="entry name" value="PDZ_sf"/>
</dbReference>
<dbReference type="PANTHER" id="PTHR14102:SF12">
    <property type="entry name" value="CDNA SEQUENCE BC034090"/>
    <property type="match status" value="1"/>
</dbReference>
<evidence type="ECO:0000313" key="3">
    <source>
        <dbReference type="Ensembl" id="ENSAOCP00000065993.1"/>
    </source>
</evidence>
<dbReference type="GeneTree" id="ENSGT00390000013003"/>
<reference evidence="3 4" key="1">
    <citation type="submission" date="2022-01" db="EMBL/GenBank/DDBJ databases">
        <title>A chromosome-scale genome assembly of the false clownfish, Amphiprion ocellaris.</title>
        <authorList>
            <person name="Ryu T."/>
        </authorList>
    </citation>
    <scope>NUCLEOTIDE SEQUENCE [LARGE SCALE GENOMIC DNA]</scope>
</reference>
<accession>A0AAQ5ZIV2</accession>
<dbReference type="PROSITE" id="PS50106">
    <property type="entry name" value="PDZ"/>
    <property type="match status" value="1"/>
</dbReference>
<feature type="compositionally biased region" description="Polar residues" evidence="1">
    <location>
        <begin position="329"/>
        <end position="346"/>
    </location>
</feature>
<evidence type="ECO:0000259" key="2">
    <source>
        <dbReference type="PROSITE" id="PS50106"/>
    </source>
</evidence>
<organism evidence="3 4">
    <name type="scientific">Amphiprion ocellaris</name>
    <name type="common">Clown anemonefish</name>
    <dbReference type="NCBI Taxonomy" id="80972"/>
    <lineage>
        <taxon>Eukaryota</taxon>
        <taxon>Metazoa</taxon>
        <taxon>Chordata</taxon>
        <taxon>Craniata</taxon>
        <taxon>Vertebrata</taxon>
        <taxon>Euteleostomi</taxon>
        <taxon>Actinopterygii</taxon>
        <taxon>Neopterygii</taxon>
        <taxon>Teleostei</taxon>
        <taxon>Neoteleostei</taxon>
        <taxon>Acanthomorphata</taxon>
        <taxon>Ovalentaria</taxon>
        <taxon>Pomacentridae</taxon>
        <taxon>Amphiprion</taxon>
    </lineage>
</organism>